<sequence length="244" mass="25440">MKLKLITAAVALSAWTVSATATPVNVSEANGEDSLQTILDNLTVGGTSSIDVNTDQAVPDEVWNSTDSGLTPTRFVAEIAGNAGVNTFGIYDVNNTSNFVTLFTGGNTAGDLTAFEIKLDGSVFVNVVTDTGVDFSSNNFGFFLGTPGGAFYSETAKNGGEDQMVAYQGGNGDQIVLPGTNQTEWTAGGWIVAFEDTLYSQSDKDFNDLVVFIESAMPVPEPGTLALLGLGLAGLGAARRRQKA</sequence>
<dbReference type="AlphaFoldDB" id="A0A3D8H7U8"/>
<feature type="domain" description="DUF4114" evidence="3">
    <location>
        <begin position="139"/>
        <end position="215"/>
    </location>
</feature>
<protein>
    <submittedName>
        <fullName evidence="4">DUF4114 domain-containing protein</fullName>
    </submittedName>
</protein>
<evidence type="ECO:0000259" key="2">
    <source>
        <dbReference type="Pfam" id="PF07589"/>
    </source>
</evidence>
<dbReference type="Pfam" id="PF13448">
    <property type="entry name" value="DUF4114"/>
    <property type="match status" value="1"/>
</dbReference>
<keyword evidence="1" id="KW-0732">Signal</keyword>
<reference evidence="4 5" key="1">
    <citation type="submission" date="2018-08" db="EMBL/GenBank/DDBJ databases">
        <title>Genome sequence of Marinobacter flavimaris KCTC 12185.</title>
        <authorList>
            <person name="Chun J."/>
            <person name="Kim B.-Y."/>
            <person name="Choi S.-B."/>
            <person name="Kwak M.-J."/>
        </authorList>
    </citation>
    <scope>NUCLEOTIDE SEQUENCE [LARGE SCALE GENOMIC DNA]</scope>
    <source>
        <strain evidence="4 5">KCTC 12185</strain>
    </source>
</reference>
<name>A0A3D8H7U8_9GAMM</name>
<proteinExistence type="predicted"/>
<dbReference type="InterPro" id="IPR013424">
    <property type="entry name" value="Ice-binding_C"/>
</dbReference>
<dbReference type="RefSeq" id="WP_104271138.1">
    <property type="nucleotide sequence ID" value="NZ_PSSW01000008.1"/>
</dbReference>
<feature type="chain" id="PRO_5017792717" evidence="1">
    <location>
        <begin position="22"/>
        <end position="244"/>
    </location>
</feature>
<keyword evidence="5" id="KW-1185">Reference proteome</keyword>
<accession>A0A3D8H7U8</accession>
<feature type="domain" description="Ice-binding protein C-terminal" evidence="2">
    <location>
        <begin position="218"/>
        <end position="241"/>
    </location>
</feature>
<dbReference type="Proteomes" id="UP000256431">
    <property type="component" value="Unassembled WGS sequence"/>
</dbReference>
<evidence type="ECO:0000313" key="5">
    <source>
        <dbReference type="Proteomes" id="UP000256431"/>
    </source>
</evidence>
<organism evidence="4 5">
    <name type="scientific">Marinobacter flavimaris</name>
    <dbReference type="NCBI Taxonomy" id="262076"/>
    <lineage>
        <taxon>Bacteria</taxon>
        <taxon>Pseudomonadati</taxon>
        <taxon>Pseudomonadota</taxon>
        <taxon>Gammaproteobacteria</taxon>
        <taxon>Pseudomonadales</taxon>
        <taxon>Marinobacteraceae</taxon>
        <taxon>Marinobacter</taxon>
    </lineage>
</organism>
<dbReference type="EMBL" id="QRDH01000001">
    <property type="protein sequence ID" value="RDU42788.1"/>
    <property type="molecule type" value="Genomic_DNA"/>
</dbReference>
<dbReference type="NCBIfam" id="TIGR02595">
    <property type="entry name" value="PEP_CTERM"/>
    <property type="match status" value="1"/>
</dbReference>
<gene>
    <name evidence="4" type="ORF">DXI23_03750</name>
</gene>
<feature type="signal peptide" evidence="1">
    <location>
        <begin position="1"/>
        <end position="21"/>
    </location>
</feature>
<dbReference type="Pfam" id="PF07589">
    <property type="entry name" value="PEP-CTERM"/>
    <property type="match status" value="1"/>
</dbReference>
<evidence type="ECO:0000313" key="4">
    <source>
        <dbReference type="EMBL" id="RDU42788.1"/>
    </source>
</evidence>
<dbReference type="InterPro" id="IPR025193">
    <property type="entry name" value="DUF4114"/>
</dbReference>
<comment type="caution">
    <text evidence="4">The sequence shown here is derived from an EMBL/GenBank/DDBJ whole genome shotgun (WGS) entry which is preliminary data.</text>
</comment>
<evidence type="ECO:0000259" key="3">
    <source>
        <dbReference type="Pfam" id="PF13448"/>
    </source>
</evidence>
<evidence type="ECO:0000256" key="1">
    <source>
        <dbReference type="SAM" id="SignalP"/>
    </source>
</evidence>